<feature type="domain" description="Cupin type-2" evidence="1">
    <location>
        <begin position="32"/>
        <end position="99"/>
    </location>
</feature>
<organism evidence="2 3">
    <name type="scientific">Mahella australiensis (strain DSM 15567 / CIP 107919 / 50-1 BON)</name>
    <dbReference type="NCBI Taxonomy" id="697281"/>
    <lineage>
        <taxon>Bacteria</taxon>
        <taxon>Bacillati</taxon>
        <taxon>Bacillota</taxon>
        <taxon>Clostridia</taxon>
        <taxon>Thermoanaerobacterales</taxon>
        <taxon>Thermoanaerobacterales Family IV. Incertae Sedis</taxon>
        <taxon>Mahella</taxon>
    </lineage>
</organism>
<dbReference type="AlphaFoldDB" id="F4A0V0"/>
<reference evidence="3" key="1">
    <citation type="submission" date="2010-11" db="EMBL/GenBank/DDBJ databases">
        <title>The complete genome of Mahella australiensis DSM 15567.</title>
        <authorList>
            <consortium name="US DOE Joint Genome Institute (JGI-PGF)"/>
            <person name="Lucas S."/>
            <person name="Copeland A."/>
            <person name="Lapidus A."/>
            <person name="Bruce D."/>
            <person name="Goodwin L."/>
            <person name="Pitluck S."/>
            <person name="Kyrpides N."/>
            <person name="Mavromatis K."/>
            <person name="Pagani I."/>
            <person name="Ivanova N."/>
            <person name="Teshima H."/>
            <person name="Brettin T."/>
            <person name="Detter J.C."/>
            <person name="Han C."/>
            <person name="Tapia R."/>
            <person name="Land M."/>
            <person name="Hauser L."/>
            <person name="Markowitz V."/>
            <person name="Cheng J.-F."/>
            <person name="Hugenholtz P."/>
            <person name="Woyke T."/>
            <person name="Wu D."/>
            <person name="Spring S."/>
            <person name="Pukall R."/>
            <person name="Steenblock K."/>
            <person name="Schneider S."/>
            <person name="Klenk H.-P."/>
            <person name="Eisen J.A."/>
        </authorList>
    </citation>
    <scope>NUCLEOTIDE SEQUENCE [LARGE SCALE GENOMIC DNA]</scope>
    <source>
        <strain evidence="3">DSM 15567 / CIP 107919 / 50-1 BON</strain>
    </source>
</reference>
<proteinExistence type="predicted"/>
<dbReference type="PANTHER" id="PTHR43346">
    <property type="entry name" value="LIGAND BINDING DOMAIN PROTEIN, PUTATIVE (AFU_ORTHOLOGUE AFUA_6G14370)-RELATED"/>
    <property type="match status" value="1"/>
</dbReference>
<dbReference type="STRING" id="697281.Mahau_1818"/>
<dbReference type="Proteomes" id="UP000008457">
    <property type="component" value="Chromosome"/>
</dbReference>
<dbReference type="KEGG" id="mas:Mahau_1818"/>
<keyword evidence="3" id="KW-1185">Reference proteome</keyword>
<reference evidence="2 3" key="2">
    <citation type="journal article" date="2011" name="Stand. Genomic Sci.">
        <title>Complete genome sequence of Mahella australiensis type strain (50-1 BON).</title>
        <authorList>
            <person name="Sikorski J."/>
            <person name="Teshima H."/>
            <person name="Nolan M."/>
            <person name="Lucas S."/>
            <person name="Hammon N."/>
            <person name="Deshpande S."/>
            <person name="Cheng J.F."/>
            <person name="Pitluck S."/>
            <person name="Liolios K."/>
            <person name="Pagani I."/>
            <person name="Ivanova N."/>
            <person name="Huntemann M."/>
            <person name="Mavromatis K."/>
            <person name="Ovchinikova G."/>
            <person name="Pati A."/>
            <person name="Tapia R."/>
            <person name="Han C."/>
            <person name="Goodwin L."/>
            <person name="Chen A."/>
            <person name="Palaniappan K."/>
            <person name="Land M."/>
            <person name="Hauser L."/>
            <person name="Ngatchou-Djao O.D."/>
            <person name="Rohde M."/>
            <person name="Pukall R."/>
            <person name="Spring S."/>
            <person name="Abt B."/>
            <person name="Goker M."/>
            <person name="Detter J.C."/>
            <person name="Woyke T."/>
            <person name="Bristow J."/>
            <person name="Markowitz V."/>
            <person name="Hugenholtz P."/>
            <person name="Eisen J.A."/>
            <person name="Kyrpides N.C."/>
            <person name="Klenk H.P."/>
            <person name="Lapidus A."/>
        </authorList>
    </citation>
    <scope>NUCLEOTIDE SEQUENCE [LARGE SCALE GENOMIC DNA]</scope>
    <source>
        <strain evidence="3">DSM 15567 / CIP 107919 / 50-1 BON</strain>
    </source>
</reference>
<dbReference type="HOGENOM" id="CLU_159958_0_0_9"/>
<dbReference type="eggNOG" id="COG0662">
    <property type="taxonomic scope" value="Bacteria"/>
</dbReference>
<evidence type="ECO:0000313" key="2">
    <source>
        <dbReference type="EMBL" id="AEE96996.1"/>
    </source>
</evidence>
<dbReference type="OrthoDB" id="2080697at2"/>
<dbReference type="InterPro" id="IPR011051">
    <property type="entry name" value="RmlC_Cupin_sf"/>
</dbReference>
<evidence type="ECO:0000259" key="1">
    <source>
        <dbReference type="Pfam" id="PF07883"/>
    </source>
</evidence>
<dbReference type="EMBL" id="CP002360">
    <property type="protein sequence ID" value="AEE96996.1"/>
    <property type="molecule type" value="Genomic_DNA"/>
</dbReference>
<dbReference type="InterPro" id="IPR014710">
    <property type="entry name" value="RmlC-like_jellyroll"/>
</dbReference>
<dbReference type="InterPro" id="IPR052538">
    <property type="entry name" value="Flavonoid_dioxygenase-like"/>
</dbReference>
<dbReference type="InterPro" id="IPR013096">
    <property type="entry name" value="Cupin_2"/>
</dbReference>
<protein>
    <submittedName>
        <fullName evidence="2">Cupin 2 conserved barrel domain protein</fullName>
    </submittedName>
</protein>
<dbReference type="PANTHER" id="PTHR43346:SF1">
    <property type="entry name" value="QUERCETIN 2,3-DIOXYGENASE-RELATED"/>
    <property type="match status" value="1"/>
</dbReference>
<sequence length="111" mass="12805">MQLVNEYDLSFRNGDSGPKYLFRGPNIDWGVLLLKPGETLGKHYHNHVEETFYFMKGIPVINVNDVEYHVKEGDAFRVEPGDTHDIINDTDESVKLVFIKYPYAPEDKVDC</sequence>
<dbReference type="Gene3D" id="2.60.120.10">
    <property type="entry name" value="Jelly Rolls"/>
    <property type="match status" value="1"/>
</dbReference>
<dbReference type="Pfam" id="PF07883">
    <property type="entry name" value="Cupin_2"/>
    <property type="match status" value="1"/>
</dbReference>
<gene>
    <name evidence="2" type="ordered locus">Mahau_1818</name>
</gene>
<name>F4A0V0_MAHA5</name>
<dbReference type="RefSeq" id="WP_013781424.1">
    <property type="nucleotide sequence ID" value="NC_015520.1"/>
</dbReference>
<accession>F4A0V0</accession>
<evidence type="ECO:0000313" key="3">
    <source>
        <dbReference type="Proteomes" id="UP000008457"/>
    </source>
</evidence>
<dbReference type="SUPFAM" id="SSF51182">
    <property type="entry name" value="RmlC-like cupins"/>
    <property type="match status" value="1"/>
</dbReference>